<feature type="domain" description="Nucleotide-diphospho-sugar transferase" evidence="2">
    <location>
        <begin position="530"/>
        <end position="735"/>
    </location>
</feature>
<evidence type="ECO:0000313" key="3">
    <source>
        <dbReference type="EMBL" id="KAL1524237.1"/>
    </source>
</evidence>
<dbReference type="GO" id="GO:0016757">
    <property type="term" value="F:glycosyltransferase activity"/>
    <property type="evidence" value="ECO:0007669"/>
    <property type="project" value="InterPro"/>
</dbReference>
<proteinExistence type="predicted"/>
<dbReference type="InterPro" id="IPR005069">
    <property type="entry name" value="Nucl-diP-sugar_transferase"/>
</dbReference>
<accession>A0AB34JTU3</accession>
<sequence length="873" mass="95404">MRVSWPCCFLLTAVVFLLYNLRAFPALINTTRSPRTLTLYSQSRVSGQLGATAHVRAAIAAVPLQAVAPADDEAQRMATRAPKELIGEHSAQAAPPSDLRSARGGRMLFPSSRPSAKALAKRLEAVRTATSHSFSFRKSCAAGDYRESAVGLDHGMRVPSRPLNRIVQSDAAWPAAGCAPKILCDGLARVALQRQLILVVATTHDLAELTQLVESASSASVADQILVIALDERAAQGAVALPIGAVWQPDSLELGPRSAKYHYAAVVVGTGASVLVVDVGVRFQADPFGNLYGDADLEVPGQGNGNMMVAMDFEMGWSQMCETYYIPRLNPHMWYAAATHESRSLLERIAYRMANLAESVELFGSPAEAGPAEAYILTEELVAPAHEGVTRAGASLRVLDENCLARSACRLPSPERSPAALSQRNILDTRAFKSKRKVLADGCVVTSKVAAATIEAPWVEARGMPKPRPLNWVLPRDMPFPSADACNNGLQALCQTLRQVAVNREVLAAVWKNRPYTMLDLYVSAVKRAKISNSLIVALDTGTAEHLRLRGEAHYERQLEARGGGKDNHATSGLKFKVLIDFALVGCSVLLSDVDVLWLQNPFIGGLYRDSDVEGMSDGWDHPTTYGHHSGDGSFRLYARNSGMFFLQATNESLAMMRRLARRMEVEGTWDQSAFNQEQFKPAFGSHIAVGVTSRAMPYLCNMNSKTWFRFLREDSELLHGYVPLSLHINYHPEKYLRMRDVYAFFSKGEEAGIWTWNGGEGSKLMTECKRIQQNVRPDASKALITRILKGGKIDWGTCLGCLSPLPNGDLTTPWKPGRWGAAGHVSVYPDVDEAIFMTLGGATHLLRFNESGQFLSTRCSDGEQLVGTQTGW</sequence>
<reference evidence="3 4" key="1">
    <citation type="journal article" date="2024" name="Science">
        <title>Giant polyketide synthase enzymes in the biosynthesis of giant marine polyether toxins.</title>
        <authorList>
            <person name="Fallon T.R."/>
            <person name="Shende V.V."/>
            <person name="Wierzbicki I.H."/>
            <person name="Pendleton A.L."/>
            <person name="Watervoot N.F."/>
            <person name="Auber R.P."/>
            <person name="Gonzalez D.J."/>
            <person name="Wisecaver J.H."/>
            <person name="Moore B.S."/>
        </authorList>
    </citation>
    <scope>NUCLEOTIDE SEQUENCE [LARGE SCALE GENOMIC DNA]</scope>
    <source>
        <strain evidence="3 4">12B1</strain>
    </source>
</reference>
<dbReference type="PANTHER" id="PTHR46581:SF3">
    <property type="entry name" value="ARABINOSYLTRANSFERASE RRA3"/>
    <property type="match status" value="1"/>
</dbReference>
<evidence type="ECO:0000256" key="1">
    <source>
        <dbReference type="SAM" id="MobiDB-lite"/>
    </source>
</evidence>
<dbReference type="AlphaFoldDB" id="A0AB34JTU3"/>
<organism evidence="3 4">
    <name type="scientific">Prymnesium parvum</name>
    <name type="common">Toxic golden alga</name>
    <dbReference type="NCBI Taxonomy" id="97485"/>
    <lineage>
        <taxon>Eukaryota</taxon>
        <taxon>Haptista</taxon>
        <taxon>Haptophyta</taxon>
        <taxon>Prymnesiophyceae</taxon>
        <taxon>Prymnesiales</taxon>
        <taxon>Prymnesiaceae</taxon>
        <taxon>Prymnesium</taxon>
    </lineage>
</organism>
<dbReference type="Pfam" id="PF03407">
    <property type="entry name" value="Nucleotid_trans"/>
    <property type="match status" value="1"/>
</dbReference>
<gene>
    <name evidence="3" type="ORF">AB1Y20_019142</name>
</gene>
<dbReference type="EMBL" id="JBGBPQ010000005">
    <property type="protein sequence ID" value="KAL1524237.1"/>
    <property type="molecule type" value="Genomic_DNA"/>
</dbReference>
<dbReference type="PANTHER" id="PTHR46581">
    <property type="entry name" value="ARABINOSYLTRANSFERASE RRA3"/>
    <property type="match status" value="1"/>
</dbReference>
<comment type="caution">
    <text evidence="3">The sequence shown here is derived from an EMBL/GenBank/DDBJ whole genome shotgun (WGS) entry which is preliminary data.</text>
</comment>
<dbReference type="Proteomes" id="UP001515480">
    <property type="component" value="Unassembled WGS sequence"/>
</dbReference>
<name>A0AB34JTU3_PRYPA</name>
<keyword evidence="4" id="KW-1185">Reference proteome</keyword>
<protein>
    <recommendedName>
        <fullName evidence="2">Nucleotide-diphospho-sugar transferase domain-containing protein</fullName>
    </recommendedName>
</protein>
<evidence type="ECO:0000259" key="2">
    <source>
        <dbReference type="Pfam" id="PF03407"/>
    </source>
</evidence>
<evidence type="ECO:0000313" key="4">
    <source>
        <dbReference type="Proteomes" id="UP001515480"/>
    </source>
</evidence>
<dbReference type="InterPro" id="IPR044290">
    <property type="entry name" value="RRA1/2/3"/>
</dbReference>
<feature type="region of interest" description="Disordered" evidence="1">
    <location>
        <begin position="84"/>
        <end position="103"/>
    </location>
</feature>